<gene>
    <name evidence="1" type="ORF">POPTR_002G115700</name>
</gene>
<keyword evidence="2" id="KW-1185">Reference proteome</keyword>
<sequence length="90" mass="10361">MALTLGGTHLSSRSPCNHKVWYLLFKCFSRVIYCHYWQPSDLVQSHPSPVRDTSRCYACMVPQKNLSFWRGYPTRYGTACVAVIIFTVIV</sequence>
<dbReference type="Proteomes" id="UP000006729">
    <property type="component" value="Chromosome 2"/>
</dbReference>
<evidence type="ECO:0000313" key="1">
    <source>
        <dbReference type="EMBL" id="PNT49209.1"/>
    </source>
</evidence>
<proteinExistence type="predicted"/>
<reference evidence="1" key="2">
    <citation type="submission" date="2017-07" db="EMBL/GenBank/DDBJ databases">
        <title>WGS assembly of Populus trichocarpa.</title>
        <authorList>
            <person name="Tuskan G."/>
            <person name="Difazio S."/>
            <person name="Jansson S."/>
            <person name="Bohlmann J."/>
            <person name="Grigoriev I."/>
            <person name="Hellsten U."/>
            <person name="Putnam N."/>
            <person name="Ralph S."/>
            <person name="Rombauts S."/>
            <person name="Salamov A."/>
            <person name="Schein J."/>
            <person name="Sterck L."/>
            <person name="Aerts A."/>
            <person name="Bhalerao R."/>
            <person name="Bhalerao R."/>
            <person name="Blaudez D."/>
            <person name="Boerjan W."/>
            <person name="Brun A."/>
            <person name="Brunner A."/>
            <person name="Busov V."/>
            <person name="Campbell M."/>
            <person name="Carlson J."/>
            <person name="Chalot M."/>
            <person name="Chapman J."/>
            <person name="Chen G."/>
            <person name="Cooper D."/>
            <person name="Coutinho P."/>
            <person name="Couturier J."/>
            <person name="Covert S."/>
            <person name="Cronk Q."/>
            <person name="Cunningham R."/>
            <person name="Davis J."/>
            <person name="Degroeve S."/>
            <person name="Dejardin A."/>
            <person name="Depamphilis C."/>
            <person name="Detter J."/>
            <person name="Dirks B."/>
            <person name="Dubchak I."/>
            <person name="Duplessis S."/>
            <person name="Ehlting J."/>
            <person name="Ellis B."/>
            <person name="Gendler K."/>
            <person name="Goodstein D."/>
            <person name="Gribskov M."/>
            <person name="Grimwood J."/>
            <person name="Groover A."/>
            <person name="Gunter L."/>
            <person name="Hamberger B."/>
            <person name="Heinze B."/>
            <person name="Helariutta Y."/>
            <person name="Henrissat B."/>
            <person name="Holligan D."/>
            <person name="Holt R."/>
            <person name="Huang W."/>
            <person name="Islam-Faridi N."/>
            <person name="Jones S."/>
            <person name="Jones-Rhoades M."/>
            <person name="Jorgensen R."/>
            <person name="Joshi C."/>
            <person name="Kangasjarvi J."/>
            <person name="Karlsson J."/>
            <person name="Kelleher C."/>
            <person name="Kirkpatrick R."/>
            <person name="Kirst M."/>
            <person name="Kohler A."/>
            <person name="Kalluri U."/>
            <person name="Larimer F."/>
            <person name="Leebens-Mack J."/>
            <person name="Leple J."/>
            <person name="Locascio P."/>
            <person name="Lou Y."/>
            <person name="Lucas S."/>
            <person name="Martin F."/>
            <person name="Montanini B."/>
            <person name="Napoli C."/>
            <person name="Nelson D."/>
            <person name="Nelson C."/>
            <person name="Nieminen K."/>
            <person name="Nilsson O."/>
            <person name="Pereda V."/>
            <person name="Peter G."/>
            <person name="Philippe R."/>
            <person name="Pilate G."/>
            <person name="Poliakov A."/>
            <person name="Razumovskaya J."/>
            <person name="Richardson P."/>
            <person name="Rinaldi C."/>
            <person name="Ritland K."/>
            <person name="Rouze P."/>
            <person name="Ryaboy D."/>
            <person name="Schmutz J."/>
            <person name="Schrader J."/>
            <person name="Segerman B."/>
            <person name="Shin H."/>
            <person name="Siddiqui A."/>
            <person name="Sterky F."/>
            <person name="Terry A."/>
            <person name="Tsai C."/>
            <person name="Uberbacher E."/>
            <person name="Unneberg P."/>
            <person name="Vahala J."/>
            <person name="Wall K."/>
            <person name="Wessler S."/>
            <person name="Yang G."/>
            <person name="Yin T."/>
            <person name="Douglas C."/>
            <person name="Marra M."/>
            <person name="Sandberg G."/>
            <person name="Van De Peer Y."/>
            <person name="Rokhsar D."/>
        </authorList>
    </citation>
    <scope>NUCLEOTIDE SEQUENCE</scope>
    <source>
        <strain evidence="1">Nisqually-1</strain>
    </source>
</reference>
<dbReference type="AlphaFoldDB" id="U5GSN8"/>
<accession>U5GSN8</accession>
<organism evidence="1 2">
    <name type="scientific">Populus trichocarpa</name>
    <name type="common">Western balsam poplar</name>
    <name type="synonym">Populus balsamifera subsp. trichocarpa</name>
    <dbReference type="NCBI Taxonomy" id="3694"/>
    <lineage>
        <taxon>Eukaryota</taxon>
        <taxon>Viridiplantae</taxon>
        <taxon>Streptophyta</taxon>
        <taxon>Embryophyta</taxon>
        <taxon>Tracheophyta</taxon>
        <taxon>Spermatophyta</taxon>
        <taxon>Magnoliopsida</taxon>
        <taxon>eudicotyledons</taxon>
        <taxon>Gunneridae</taxon>
        <taxon>Pentapetalae</taxon>
        <taxon>rosids</taxon>
        <taxon>fabids</taxon>
        <taxon>Malpighiales</taxon>
        <taxon>Salicaceae</taxon>
        <taxon>Saliceae</taxon>
        <taxon>Populus</taxon>
    </lineage>
</organism>
<dbReference type="HOGENOM" id="CLU_2444958_0_0_1"/>
<dbReference type="EMBL" id="CM009291">
    <property type="protein sequence ID" value="PNT49210.1"/>
    <property type="molecule type" value="Genomic_DNA"/>
</dbReference>
<evidence type="ECO:0000313" key="2">
    <source>
        <dbReference type="Proteomes" id="UP000006729"/>
    </source>
</evidence>
<reference evidence="1 2" key="1">
    <citation type="journal article" date="2006" name="Science">
        <title>The genome of black cottonwood, Populus trichocarpa (Torr. &amp; Gray).</title>
        <authorList>
            <person name="Tuskan G.A."/>
            <person name="Difazio S."/>
            <person name="Jansson S."/>
            <person name="Bohlmann J."/>
            <person name="Grigoriev I."/>
            <person name="Hellsten U."/>
            <person name="Putnam N."/>
            <person name="Ralph S."/>
            <person name="Rombauts S."/>
            <person name="Salamov A."/>
            <person name="Schein J."/>
            <person name="Sterck L."/>
            <person name="Aerts A."/>
            <person name="Bhalerao R.R."/>
            <person name="Bhalerao R.P."/>
            <person name="Blaudez D."/>
            <person name="Boerjan W."/>
            <person name="Brun A."/>
            <person name="Brunner A."/>
            <person name="Busov V."/>
            <person name="Campbell M."/>
            <person name="Carlson J."/>
            <person name="Chalot M."/>
            <person name="Chapman J."/>
            <person name="Chen G.L."/>
            <person name="Cooper D."/>
            <person name="Coutinho P.M."/>
            <person name="Couturier J."/>
            <person name="Covert S."/>
            <person name="Cronk Q."/>
            <person name="Cunningham R."/>
            <person name="Davis J."/>
            <person name="Degroeve S."/>
            <person name="Dejardin A."/>
            <person name="Depamphilis C."/>
            <person name="Detter J."/>
            <person name="Dirks B."/>
            <person name="Dubchak I."/>
            <person name="Duplessis S."/>
            <person name="Ehlting J."/>
            <person name="Ellis B."/>
            <person name="Gendler K."/>
            <person name="Goodstein D."/>
            <person name="Gribskov M."/>
            <person name="Grimwood J."/>
            <person name="Groover A."/>
            <person name="Gunter L."/>
            <person name="Hamberger B."/>
            <person name="Heinze B."/>
            <person name="Helariutta Y."/>
            <person name="Henrissat B."/>
            <person name="Holligan D."/>
            <person name="Holt R."/>
            <person name="Huang W."/>
            <person name="Islam-Faridi N."/>
            <person name="Jones S."/>
            <person name="Jones-Rhoades M."/>
            <person name="Jorgensen R."/>
            <person name="Joshi C."/>
            <person name="Kangasjarvi J."/>
            <person name="Karlsson J."/>
            <person name="Kelleher C."/>
            <person name="Kirkpatrick R."/>
            <person name="Kirst M."/>
            <person name="Kohler A."/>
            <person name="Kalluri U."/>
            <person name="Larimer F."/>
            <person name="Leebens-Mack J."/>
            <person name="Leple J.C."/>
            <person name="Locascio P."/>
            <person name="Lou Y."/>
            <person name="Lucas S."/>
            <person name="Martin F."/>
            <person name="Montanini B."/>
            <person name="Napoli C."/>
            <person name="Nelson D.R."/>
            <person name="Nelson C."/>
            <person name="Nieminen K."/>
            <person name="Nilsson O."/>
            <person name="Pereda V."/>
            <person name="Peter G."/>
            <person name="Philippe R."/>
            <person name="Pilate G."/>
            <person name="Poliakov A."/>
            <person name="Razumovskaya J."/>
            <person name="Richardson P."/>
            <person name="Rinaldi C."/>
            <person name="Ritland K."/>
            <person name="Rouze P."/>
            <person name="Ryaboy D."/>
            <person name="Schmutz J."/>
            <person name="Schrader J."/>
            <person name="Segerman B."/>
            <person name="Shin H."/>
            <person name="Siddiqui A."/>
            <person name="Sterky F."/>
            <person name="Terry A."/>
            <person name="Tsai C.J."/>
            <person name="Uberbacher E."/>
            <person name="Unneberg P."/>
            <person name="Vahala J."/>
            <person name="Wall K."/>
            <person name="Wessler S."/>
            <person name="Yang G."/>
            <person name="Yin T."/>
            <person name="Douglas C."/>
            <person name="Marra M."/>
            <person name="Sandberg G."/>
            <person name="Van de Peer Y."/>
            <person name="Rokhsar D."/>
        </authorList>
    </citation>
    <scope>NUCLEOTIDE SEQUENCE [LARGE SCALE GENOMIC DNA]</scope>
    <source>
        <strain evidence="2">cv. Nisqually</strain>
        <strain evidence="1">Nisqually-1</strain>
    </source>
</reference>
<dbReference type="InParanoid" id="U5GSN8"/>
<name>U5GSN8_POPTR</name>
<protein>
    <submittedName>
        <fullName evidence="1">Uncharacterized protein</fullName>
    </submittedName>
</protein>
<dbReference type="EMBL" id="CM009291">
    <property type="protein sequence ID" value="PNT49209.1"/>
    <property type="molecule type" value="Genomic_DNA"/>
</dbReference>